<feature type="transmembrane region" description="Helical" evidence="1">
    <location>
        <begin position="35"/>
        <end position="52"/>
    </location>
</feature>
<organism evidence="2 3">
    <name type="scientific">Bacillus safensis</name>
    <dbReference type="NCBI Taxonomy" id="561879"/>
    <lineage>
        <taxon>Bacteria</taxon>
        <taxon>Bacillati</taxon>
        <taxon>Bacillota</taxon>
        <taxon>Bacilli</taxon>
        <taxon>Bacillales</taxon>
        <taxon>Bacillaceae</taxon>
        <taxon>Bacillus</taxon>
    </lineage>
</organism>
<sequence>MKKIIVLLRLILNDLLFIGGCTFILIAAYRINTNIGLFLTGVFFMFYAYLLSSHARQKER</sequence>
<dbReference type="AlphaFoldDB" id="A0A1L6ZD70"/>
<protein>
    <submittedName>
        <fullName evidence="2">Uncharacterized protein</fullName>
    </submittedName>
</protein>
<dbReference type="Proteomes" id="UP000185426">
    <property type="component" value="Chromosome"/>
</dbReference>
<accession>A0A1L6ZD70</accession>
<keyword evidence="1" id="KW-0472">Membrane</keyword>
<dbReference type="RefSeq" id="WP_075621273.1">
    <property type="nucleotide sequence ID" value="NZ_CP015607.1"/>
</dbReference>
<evidence type="ECO:0000256" key="1">
    <source>
        <dbReference type="SAM" id="Phobius"/>
    </source>
</evidence>
<reference evidence="2 3" key="1">
    <citation type="submission" date="2016-05" db="EMBL/GenBank/DDBJ databases">
        <title>Complete Genome and Methylome Analysis of Psychrotrophic Bacterial Isolates from Antarctic Lake Untersee.</title>
        <authorList>
            <person name="Fomenkov A."/>
            <person name="Akimov V.N."/>
            <person name="Vasilyeva L.V."/>
            <person name="Andersen D."/>
            <person name="Vincze T."/>
            <person name="Roberts R.J."/>
        </authorList>
    </citation>
    <scope>NUCLEOTIDE SEQUENCE [LARGE SCALE GENOMIC DNA]</scope>
    <source>
        <strain evidence="2 3">U14-5</strain>
    </source>
</reference>
<name>A0A1L6ZD70_BACIA</name>
<gene>
    <name evidence="2" type="ORF">BSA145_00050</name>
</gene>
<proteinExistence type="predicted"/>
<evidence type="ECO:0000313" key="3">
    <source>
        <dbReference type="Proteomes" id="UP000185426"/>
    </source>
</evidence>
<keyword evidence="1" id="KW-0812">Transmembrane</keyword>
<feature type="transmembrane region" description="Helical" evidence="1">
    <location>
        <begin position="7"/>
        <end position="29"/>
    </location>
</feature>
<dbReference type="EMBL" id="CP015607">
    <property type="protein sequence ID" value="APT44455.1"/>
    <property type="molecule type" value="Genomic_DNA"/>
</dbReference>
<keyword evidence="1" id="KW-1133">Transmembrane helix</keyword>
<evidence type="ECO:0000313" key="2">
    <source>
        <dbReference type="EMBL" id="APT44455.1"/>
    </source>
</evidence>